<dbReference type="STRING" id="52670.A0A2I4ALC8"/>
<sequence>MDGKDFPSFKDFAEFVTVEAEIACNPVTSSFALHSCSSFYEKRITKDSKPSRSTQVFTTQTTALLNKARTSNTRSKVPCLLCKDENHLLSRCPNFAEKPLEEKRTYVRDNKLCYGCLKLGHNVKECRHRHTCDNCKGRHPTCLHNDNHRVNEWSPSPVNTALNIPNETTAVTALNVTKTGQSSSTSMIVPVWVSIAHNPSKEQLVYALLDTQSDSTFVSEEVSNQLQAEAHPVKLRLTTMLGVNSIVMSHRVTGLCVRGYDSDVRIDLPPSYTKDCIPVNYDNIPTRDTAKQWPHLSGIANKIPPLLSCDVGLLIGFNSPRTLAPRQVLLGEGNAPYAIRTDLGWSVV</sequence>
<dbReference type="GO" id="GO:0008270">
    <property type="term" value="F:zinc ion binding"/>
    <property type="evidence" value="ECO:0007669"/>
    <property type="project" value="InterPro"/>
</dbReference>
<dbReference type="PANTHER" id="PTHR47331">
    <property type="entry name" value="PHD-TYPE DOMAIN-CONTAINING PROTEIN"/>
    <property type="match status" value="1"/>
</dbReference>
<dbReference type="AlphaFoldDB" id="A0A2I4ALC8"/>
<dbReference type="KEGG" id="alim:106512150"/>
<protein>
    <submittedName>
        <fullName evidence="3">Uncharacterized protein LOC106512150</fullName>
    </submittedName>
</protein>
<dbReference type="Gene3D" id="4.10.60.10">
    <property type="entry name" value="Zinc finger, CCHC-type"/>
    <property type="match status" value="1"/>
</dbReference>
<dbReference type="InParanoid" id="A0A2I4ALC8"/>
<evidence type="ECO:0000313" key="3">
    <source>
        <dbReference type="RefSeq" id="XP_013856283.1"/>
    </source>
</evidence>
<dbReference type="SMART" id="SM00343">
    <property type="entry name" value="ZnF_C2HC"/>
    <property type="match status" value="2"/>
</dbReference>
<dbReference type="GeneID" id="106512150"/>
<dbReference type="Proteomes" id="UP000192220">
    <property type="component" value="Unplaced"/>
</dbReference>
<dbReference type="GO" id="GO:0003676">
    <property type="term" value="F:nucleic acid binding"/>
    <property type="evidence" value="ECO:0007669"/>
    <property type="project" value="InterPro"/>
</dbReference>
<dbReference type="InterPro" id="IPR001878">
    <property type="entry name" value="Znf_CCHC"/>
</dbReference>
<feature type="domain" description="CCHC-type" evidence="1">
    <location>
        <begin position="112"/>
        <end position="128"/>
    </location>
</feature>
<evidence type="ECO:0000313" key="2">
    <source>
        <dbReference type="Proteomes" id="UP000192220"/>
    </source>
</evidence>
<dbReference type="RefSeq" id="XP_013856283.1">
    <property type="nucleotide sequence ID" value="XM_014000829.1"/>
</dbReference>
<organism evidence="2 3">
    <name type="scientific">Austrofundulus limnaeus</name>
    <name type="common">Annual killifish</name>
    <dbReference type="NCBI Taxonomy" id="52670"/>
    <lineage>
        <taxon>Eukaryota</taxon>
        <taxon>Metazoa</taxon>
        <taxon>Chordata</taxon>
        <taxon>Craniata</taxon>
        <taxon>Vertebrata</taxon>
        <taxon>Euteleostomi</taxon>
        <taxon>Actinopterygii</taxon>
        <taxon>Neopterygii</taxon>
        <taxon>Teleostei</taxon>
        <taxon>Neoteleostei</taxon>
        <taxon>Acanthomorphata</taxon>
        <taxon>Ovalentaria</taxon>
        <taxon>Atherinomorphae</taxon>
        <taxon>Cyprinodontiformes</taxon>
        <taxon>Rivulidae</taxon>
        <taxon>Austrofundulus</taxon>
    </lineage>
</organism>
<gene>
    <name evidence="3" type="primary">LOC106512150</name>
</gene>
<dbReference type="OrthoDB" id="10051210at2759"/>
<feature type="domain" description="CCHC-type" evidence="1">
    <location>
        <begin position="78"/>
        <end position="94"/>
    </location>
</feature>
<dbReference type="PANTHER" id="PTHR47331:SF5">
    <property type="entry name" value="RIBONUCLEASE H"/>
    <property type="match status" value="1"/>
</dbReference>
<keyword evidence="2" id="KW-1185">Reference proteome</keyword>
<accession>A0A2I4ALC8</accession>
<reference evidence="3" key="1">
    <citation type="submission" date="2025-08" db="UniProtKB">
        <authorList>
            <consortium name="RefSeq"/>
        </authorList>
    </citation>
    <scope>IDENTIFICATION</scope>
</reference>
<name>A0A2I4ALC8_AUSLI</name>
<evidence type="ECO:0000259" key="1">
    <source>
        <dbReference type="SMART" id="SM00343"/>
    </source>
</evidence>
<proteinExistence type="predicted"/>
<feature type="non-terminal residue" evidence="3">
    <location>
        <position position="348"/>
    </location>
</feature>